<evidence type="ECO:0008006" key="10">
    <source>
        <dbReference type="Google" id="ProtNLM"/>
    </source>
</evidence>
<comment type="similarity">
    <text evidence="2">Belongs to the MICOS complex subunit Mic13 family.</text>
</comment>
<dbReference type="AlphaFoldDB" id="A0A9N9TSL8"/>
<dbReference type="OrthoDB" id="5948578at2759"/>
<evidence type="ECO:0000313" key="8">
    <source>
        <dbReference type="EMBL" id="CAG9863882.1"/>
    </source>
</evidence>
<dbReference type="PANTHER" id="PTHR31816">
    <property type="entry name" value="MICOS COMPLEX SUBUNIT MIC13"/>
    <property type="match status" value="1"/>
</dbReference>
<sequence length="231" mass="26232">MEPSKSKHNLLDILNNKTDNRLTTTRCHKLSDYKATTDTIRPKIIRVYTLPELMKIHPLGLATDAKSKKGLAFPLVRFGTKIALVAAAVYFLRDIGVWGTSEDTEQLLVKIRNLINNSSNEEDIWMPPTCAAQKQIFPYNRAETYGECSDPVFCSEKFVNNVQLKWNGMVERFFTTLISVPQKVNNYVEKIALEGVAYLNSTTSISRNLDDGTIIESHHIESHNQEEKKDV</sequence>
<evidence type="ECO:0000256" key="1">
    <source>
        <dbReference type="ARBA" id="ARBA00004434"/>
    </source>
</evidence>
<dbReference type="Proteomes" id="UP001153712">
    <property type="component" value="Chromosome 7"/>
</dbReference>
<dbReference type="GO" id="GO:0044284">
    <property type="term" value="C:mitochondrial crista junction"/>
    <property type="evidence" value="ECO:0007669"/>
    <property type="project" value="TreeGrafter"/>
</dbReference>
<dbReference type="EMBL" id="OU900100">
    <property type="protein sequence ID" value="CAG9863882.1"/>
    <property type="molecule type" value="Genomic_DNA"/>
</dbReference>
<dbReference type="PANTHER" id="PTHR31816:SF3">
    <property type="entry name" value="MICOS COMPLEX SUBUNIT MIC13"/>
    <property type="match status" value="1"/>
</dbReference>
<reference evidence="8" key="1">
    <citation type="submission" date="2022-01" db="EMBL/GenBank/DDBJ databases">
        <authorList>
            <person name="King R."/>
        </authorList>
    </citation>
    <scope>NUCLEOTIDE SEQUENCE</scope>
</reference>
<dbReference type="GO" id="GO:0042407">
    <property type="term" value="P:cristae formation"/>
    <property type="evidence" value="ECO:0007669"/>
    <property type="project" value="TreeGrafter"/>
</dbReference>
<evidence type="ECO:0000256" key="2">
    <source>
        <dbReference type="ARBA" id="ARBA00006771"/>
    </source>
</evidence>
<keyword evidence="6" id="KW-0496">Mitochondrion</keyword>
<keyword evidence="3" id="KW-0812">Transmembrane</keyword>
<evidence type="ECO:0000256" key="5">
    <source>
        <dbReference type="ARBA" id="ARBA00022989"/>
    </source>
</evidence>
<keyword evidence="5" id="KW-1133">Transmembrane helix</keyword>
<evidence type="ECO:0000256" key="7">
    <source>
        <dbReference type="ARBA" id="ARBA00023136"/>
    </source>
</evidence>
<gene>
    <name evidence="8" type="ORF">PHYEVI_LOCUS10159</name>
</gene>
<evidence type="ECO:0000256" key="4">
    <source>
        <dbReference type="ARBA" id="ARBA00022792"/>
    </source>
</evidence>
<dbReference type="GO" id="GO:0061617">
    <property type="term" value="C:MICOS complex"/>
    <property type="evidence" value="ECO:0007669"/>
    <property type="project" value="TreeGrafter"/>
</dbReference>
<protein>
    <recommendedName>
        <fullName evidence="10">MICOS complex subunit MIC13</fullName>
    </recommendedName>
</protein>
<name>A0A9N9TSL8_PHYSR</name>
<keyword evidence="9" id="KW-1185">Reference proteome</keyword>
<keyword evidence="7" id="KW-0472">Membrane</keyword>
<evidence type="ECO:0000256" key="6">
    <source>
        <dbReference type="ARBA" id="ARBA00023128"/>
    </source>
</evidence>
<dbReference type="InterPro" id="IPR026769">
    <property type="entry name" value="Mic13"/>
</dbReference>
<proteinExistence type="inferred from homology"/>
<accession>A0A9N9TSL8</accession>
<keyword evidence="4" id="KW-0999">Mitochondrion inner membrane</keyword>
<organism evidence="8 9">
    <name type="scientific">Phyllotreta striolata</name>
    <name type="common">Striped flea beetle</name>
    <name type="synonym">Crioceris striolata</name>
    <dbReference type="NCBI Taxonomy" id="444603"/>
    <lineage>
        <taxon>Eukaryota</taxon>
        <taxon>Metazoa</taxon>
        <taxon>Ecdysozoa</taxon>
        <taxon>Arthropoda</taxon>
        <taxon>Hexapoda</taxon>
        <taxon>Insecta</taxon>
        <taxon>Pterygota</taxon>
        <taxon>Neoptera</taxon>
        <taxon>Endopterygota</taxon>
        <taxon>Coleoptera</taxon>
        <taxon>Polyphaga</taxon>
        <taxon>Cucujiformia</taxon>
        <taxon>Chrysomeloidea</taxon>
        <taxon>Chrysomelidae</taxon>
        <taxon>Galerucinae</taxon>
        <taxon>Alticini</taxon>
        <taxon>Phyllotreta</taxon>
    </lineage>
</organism>
<comment type="subcellular location">
    <subcellularLocation>
        <location evidence="1">Mitochondrion inner membrane</location>
        <topology evidence="1">Single-pass membrane protein</topology>
    </subcellularLocation>
</comment>
<evidence type="ECO:0000313" key="9">
    <source>
        <dbReference type="Proteomes" id="UP001153712"/>
    </source>
</evidence>
<evidence type="ECO:0000256" key="3">
    <source>
        <dbReference type="ARBA" id="ARBA00022692"/>
    </source>
</evidence>